<dbReference type="RefSeq" id="WP_264555046.1">
    <property type="nucleotide sequence ID" value="NZ_CP109979.1"/>
</dbReference>
<dbReference type="GeneID" id="76198850"/>
<proteinExistence type="predicted"/>
<dbReference type="PANTHER" id="PTHR30565:SF9">
    <property type="entry name" value="PROTEIN YCIF"/>
    <property type="match status" value="1"/>
</dbReference>
<dbReference type="AlphaFoldDB" id="A0ABD5YJ32"/>
<protein>
    <submittedName>
        <fullName evidence="1">Ferritin-like domain-containing protein</fullName>
    </submittedName>
</protein>
<evidence type="ECO:0000313" key="1">
    <source>
        <dbReference type="EMBL" id="MFC7189283.1"/>
    </source>
</evidence>
<keyword evidence="2" id="KW-1185">Reference proteome</keyword>
<dbReference type="PANTHER" id="PTHR30565">
    <property type="entry name" value="PROTEIN YCIF"/>
    <property type="match status" value="1"/>
</dbReference>
<accession>A0ABD5YJ32</accession>
<organism evidence="1 2">
    <name type="scientific">Halocatena marina</name>
    <dbReference type="NCBI Taxonomy" id="2934937"/>
    <lineage>
        <taxon>Archaea</taxon>
        <taxon>Methanobacteriati</taxon>
        <taxon>Methanobacteriota</taxon>
        <taxon>Stenosarchaea group</taxon>
        <taxon>Halobacteria</taxon>
        <taxon>Halobacteriales</taxon>
        <taxon>Natronomonadaceae</taxon>
        <taxon>Halocatena</taxon>
    </lineage>
</organism>
<dbReference type="SUPFAM" id="SSF47240">
    <property type="entry name" value="Ferritin-like"/>
    <property type="match status" value="1"/>
</dbReference>
<dbReference type="InterPro" id="IPR012347">
    <property type="entry name" value="Ferritin-like"/>
</dbReference>
<comment type="caution">
    <text evidence="1">The sequence shown here is derived from an EMBL/GenBank/DDBJ whole genome shotgun (WGS) entry which is preliminary data.</text>
</comment>
<name>A0ABD5YJ32_9EURY</name>
<sequence>MCANNLDELFRDGLKQTYYTEQQLVDALEEMERQSSEEAIQTAFSEHRSETQEHIDRIETVFEMMDEQPEAKTDNAVKGLIEDHEKFLTHDPDQHVLDRYNIAAGQKSEHYEIAAYGNLIPIAARLGMDDAADLLEQNLREEQDALDELSGIGEAFDYGQVPSG</sequence>
<dbReference type="InterPro" id="IPR009078">
    <property type="entry name" value="Ferritin-like_SF"/>
</dbReference>
<evidence type="ECO:0000313" key="2">
    <source>
        <dbReference type="Proteomes" id="UP001596417"/>
    </source>
</evidence>
<dbReference type="EMBL" id="JBHTAX010000001">
    <property type="protein sequence ID" value="MFC7189283.1"/>
    <property type="molecule type" value="Genomic_DNA"/>
</dbReference>
<gene>
    <name evidence="1" type="ORF">ACFQL7_05095</name>
</gene>
<reference evidence="1 2" key="1">
    <citation type="journal article" date="2019" name="Int. J. Syst. Evol. Microbiol.">
        <title>The Global Catalogue of Microorganisms (GCM) 10K type strain sequencing project: providing services to taxonomists for standard genome sequencing and annotation.</title>
        <authorList>
            <consortium name="The Broad Institute Genomics Platform"/>
            <consortium name="The Broad Institute Genome Sequencing Center for Infectious Disease"/>
            <person name="Wu L."/>
            <person name="Ma J."/>
        </authorList>
    </citation>
    <scope>NUCLEOTIDE SEQUENCE [LARGE SCALE GENOMIC DNA]</scope>
    <source>
        <strain evidence="1 2">RDMS1</strain>
    </source>
</reference>
<dbReference type="Pfam" id="PF05974">
    <property type="entry name" value="DUF892"/>
    <property type="match status" value="1"/>
</dbReference>
<dbReference type="InterPro" id="IPR047114">
    <property type="entry name" value="YciF"/>
</dbReference>
<dbReference type="Proteomes" id="UP001596417">
    <property type="component" value="Unassembled WGS sequence"/>
</dbReference>
<dbReference type="Gene3D" id="1.20.1260.10">
    <property type="match status" value="1"/>
</dbReference>
<dbReference type="InterPro" id="IPR010287">
    <property type="entry name" value="DUF892_YciF-like"/>
</dbReference>